<feature type="compositionally biased region" description="Polar residues" evidence="1">
    <location>
        <begin position="581"/>
        <end position="595"/>
    </location>
</feature>
<sequence>MEKDDPTHLVTPTSVKAIISKIETAQLIRTQEDISAQLSDILDNVNCAINRFQEELGYDLKEKVRPHQPEQKGRKRFILLEKIASFSKDAIAKEKHLYEILHWLGEWGDSLTYEIKNGRSSEEDDALDEWIEVMEKVLPLSLMATKGGIESLISLCSTLIEDQKKRTQMYKHNFWQDWHEKSPQKEEQGLRPEPPSPEQMLQDRNTTRLKVSEVRSMLQELLDSTLFNKGEVRAIRYMSAVVENLNKALVLQHKENRTLETKYKHLQVEMNKELSTQRLHFQKSIQVLESKRDALLNQVKVLGDKYHNLLMIKHALEFQLKMVQTNPEEPIMSFVDGIELPEKETLPEVGTALRKKQQESKKEGWGLSALSPCLLTKAWDSGTTPAAQKPPSGVAADSRTEDAVADHSESLEPVLLHSEVPQIPMQWEKLVEKEGKDQGDHTQGKEGVQSKSLSPGSTRRMLVESHTGHWEEELNWETRRQQWVQEEEMWLRRQKKWALLEQEHQEKVRQWEAEAAARQQWQRLTQPEEEKQSPRKEQKASSEKRIFTTTSRWKNLEKSESPTAPPHCRAQSARHLLTPPHAQQQGPGMQKTPCSVETPRARQVSAKPKKCASFPITGTSIRRVTRTSSQKALGTPKDKVYHIDMEAQLKNLQILGSSESELLLPQYLHSKALEVTSMAMELNTLRLQSLCKKYIHYRRFQSLRQEVIKHIGALRQTRVTYKAQNLYVFLENIDRLQSLRLQAWTDKQKDLEERYQECLHTMAAMFPKLQQEWNIHLNVPVLTSVKPLKSKSSPILLQRVRSSHSTTKQPPPKHRDSVPLRIASQQGSQMEAIWKADVASSSHPIEKKIPTSLSWEQLGGHPDIPRLLAADEHTSYPRSSASFKPRSFSASSIQRKECQEPSEEPAELVRKVSCQSLPESLQSQKDRVAPVPTPNPSL</sequence>
<feature type="compositionally biased region" description="Polar residues" evidence="1">
    <location>
        <begin position="913"/>
        <end position="923"/>
    </location>
</feature>
<dbReference type="GeneID" id="500931"/>
<dbReference type="CTD" id="84070"/>
<feature type="compositionally biased region" description="Polar residues" evidence="1">
    <location>
        <begin position="876"/>
        <end position="893"/>
    </location>
</feature>
<dbReference type="KEGG" id="rno:500931"/>
<feature type="region of interest" description="Disordered" evidence="1">
    <location>
        <begin position="797"/>
        <end position="818"/>
    </location>
</feature>
<feature type="compositionally biased region" description="Basic and acidic residues" evidence="1">
    <location>
        <begin position="398"/>
        <end position="409"/>
    </location>
</feature>
<reference evidence="4" key="2">
    <citation type="submission" date="2005-09" db="EMBL/GenBank/DDBJ databases">
        <authorList>
            <person name="Mural R.J."/>
            <person name="Li P.W."/>
            <person name="Adams M.D."/>
            <person name="Amanatides P.G."/>
            <person name="Baden-Tillson H."/>
            <person name="Barnstead M."/>
            <person name="Chin S.H."/>
            <person name="Dew I."/>
            <person name="Evans C.A."/>
            <person name="Ferriera S."/>
            <person name="Flanigan M."/>
            <person name="Fosler C."/>
            <person name="Glodek A."/>
            <person name="Gu Z."/>
            <person name="Holt R.A."/>
            <person name="Jennings D."/>
            <person name="Kraft C.L."/>
            <person name="Lu F."/>
            <person name="Nguyen T."/>
            <person name="Nusskern D.R."/>
            <person name="Pfannkoch C.M."/>
            <person name="Sitter C."/>
            <person name="Sutton G.G."/>
            <person name="Venter J.C."/>
            <person name="Wang Z."/>
            <person name="Woodage T."/>
            <person name="Zheng X.H."/>
            <person name="Zhong F."/>
        </authorList>
    </citation>
    <scope>NUCLEOTIDE SEQUENCE</scope>
    <source>
        <strain evidence="4">BN</strain>
    </source>
</reference>
<dbReference type="EMBL" id="CH474035">
    <property type="protein sequence ID" value="EDL86996.1"/>
    <property type="molecule type" value="Genomic_DNA"/>
</dbReference>
<dbReference type="PANTHER" id="PTHR33590">
    <property type="entry name" value="GLUTENIN, HIGH MOLECULAR WEIGHT SUBUNIT PW212-RELATED PROTEIN"/>
    <property type="match status" value="1"/>
</dbReference>
<dbReference type="InterPro" id="IPR049144">
    <property type="entry name" value="FAM186A_B_N"/>
</dbReference>
<feature type="region of interest" description="Disordered" evidence="1">
    <location>
        <begin position="876"/>
        <end position="938"/>
    </location>
</feature>
<evidence type="ECO:0000313" key="5">
    <source>
        <dbReference type="RGD" id="1559522"/>
    </source>
</evidence>
<feature type="compositionally biased region" description="Basic and acidic residues" evidence="1">
    <location>
        <begin position="181"/>
        <end position="190"/>
    </location>
</feature>
<accession>A6KCE6</accession>
<dbReference type="GO" id="GO:0032991">
    <property type="term" value="C:protein-containing complex"/>
    <property type="evidence" value="ECO:0007669"/>
    <property type="project" value="Ensembl"/>
</dbReference>
<dbReference type="RGD" id="1559522">
    <property type="gene designation" value="Fam186b"/>
</dbReference>
<evidence type="ECO:0000256" key="1">
    <source>
        <dbReference type="SAM" id="MobiDB-lite"/>
    </source>
</evidence>
<dbReference type="Pfam" id="PF20865">
    <property type="entry name" value="FAM186A-B_C"/>
    <property type="match status" value="1"/>
</dbReference>
<evidence type="ECO:0000259" key="2">
    <source>
        <dbReference type="Pfam" id="PF20865"/>
    </source>
</evidence>
<feature type="compositionally biased region" description="Basic and acidic residues" evidence="1">
    <location>
        <begin position="433"/>
        <end position="444"/>
    </location>
</feature>
<name>A6KCE6_RAT</name>
<dbReference type="InterPro" id="IPR049146">
    <property type="entry name" value="FAM186A_B_C"/>
</dbReference>
<dbReference type="PANTHER" id="PTHR33590:SF3">
    <property type="entry name" value="PROTEIN FAM186B"/>
    <property type="match status" value="1"/>
</dbReference>
<dbReference type="RefSeq" id="NP_001128105.1">
    <property type="nucleotide sequence ID" value="NM_001134633.1"/>
</dbReference>
<organism evidence="4">
    <name type="scientific">Rattus norvegicus</name>
    <name type="common">Rat</name>
    <dbReference type="NCBI Taxonomy" id="10116"/>
    <lineage>
        <taxon>Eukaryota</taxon>
        <taxon>Metazoa</taxon>
        <taxon>Chordata</taxon>
        <taxon>Craniata</taxon>
        <taxon>Vertebrata</taxon>
        <taxon>Euteleostomi</taxon>
        <taxon>Mammalia</taxon>
        <taxon>Eutheria</taxon>
        <taxon>Euarchontoglires</taxon>
        <taxon>Glires</taxon>
        <taxon>Rodentia</taxon>
        <taxon>Myomorpha</taxon>
        <taxon>Muroidea</taxon>
        <taxon>Muridae</taxon>
        <taxon>Murinae</taxon>
        <taxon>Rattus</taxon>
    </lineage>
</organism>
<feature type="region of interest" description="Disordered" evidence="1">
    <location>
        <begin position="520"/>
        <end position="609"/>
    </location>
</feature>
<dbReference type="Proteomes" id="UP000234681">
    <property type="component" value="Chromosome 7"/>
</dbReference>
<dbReference type="SMR" id="A6KCE6"/>
<feature type="region of interest" description="Disordered" evidence="1">
    <location>
        <begin position="381"/>
        <end position="409"/>
    </location>
</feature>
<dbReference type="OMA" id="TMTVHSR"/>
<protein>
    <submittedName>
        <fullName evidence="4">Uncharacterized protein RGD1559522_predicted</fullName>
    </submittedName>
</protein>
<reference evidence="4" key="1">
    <citation type="journal article" date="2005" name="Genome Res.">
        <title>Gene and alternative splicing annotation with AIR.</title>
        <authorList>
            <person name="Florea L."/>
            <person name="Di Francesco V."/>
            <person name="Miller J."/>
            <person name="Turner R."/>
            <person name="Yao A."/>
            <person name="Harris M."/>
            <person name="Walenz B."/>
            <person name="Mobarry C."/>
            <person name="Merkulov G.V."/>
            <person name="Charlab R."/>
            <person name="Dew I."/>
            <person name="Deng Z."/>
            <person name="Istrail S."/>
            <person name="Li P."/>
            <person name="Sutton G."/>
        </authorList>
    </citation>
    <scope>NUCLEOTIDE SEQUENCE</scope>
    <source>
        <strain evidence="4">BN</strain>
    </source>
</reference>
<dbReference type="OrthoDB" id="9450680at2759"/>
<dbReference type="AlphaFoldDB" id="A6KCE6"/>
<gene>
    <name evidence="5" type="primary">Fam186b</name>
    <name evidence="4" type="synonym">RGD1559522_predicted</name>
    <name evidence="4" type="ORF">rCG_50848</name>
</gene>
<feature type="domain" description="FAM186A/B N-terminal" evidence="3">
    <location>
        <begin position="8"/>
        <end position="257"/>
    </location>
</feature>
<evidence type="ECO:0000259" key="3">
    <source>
        <dbReference type="Pfam" id="PF20870"/>
    </source>
</evidence>
<evidence type="ECO:0000313" key="4">
    <source>
        <dbReference type="EMBL" id="EDL86996.1"/>
    </source>
</evidence>
<feature type="region of interest" description="Disordered" evidence="1">
    <location>
        <begin position="181"/>
        <end position="205"/>
    </location>
</feature>
<dbReference type="AGR" id="RGD:1559522"/>
<feature type="domain" description="FAM186A/B C-terminal" evidence="2">
    <location>
        <begin position="638"/>
        <end position="871"/>
    </location>
</feature>
<feature type="region of interest" description="Disordered" evidence="1">
    <location>
        <begin position="433"/>
        <end position="468"/>
    </location>
</feature>
<feature type="compositionally biased region" description="Basic and acidic residues" evidence="1">
    <location>
        <begin position="526"/>
        <end position="546"/>
    </location>
</feature>
<proteinExistence type="predicted"/>
<dbReference type="Pfam" id="PF20870">
    <property type="entry name" value="FAM186A-B_N"/>
    <property type="match status" value="1"/>
</dbReference>